<dbReference type="Proteomes" id="UP000440096">
    <property type="component" value="Unassembled WGS sequence"/>
</dbReference>
<gene>
    <name evidence="2" type="ORF">GKO32_31210</name>
</gene>
<accession>A0A6N7Z9K2</accession>
<evidence type="ECO:0000313" key="2">
    <source>
        <dbReference type="EMBL" id="MTD58417.1"/>
    </source>
</evidence>
<dbReference type="OrthoDB" id="5902829at2"/>
<name>A0A6N7Z9K2_9PSEU</name>
<feature type="compositionally biased region" description="Basic and acidic residues" evidence="1">
    <location>
        <begin position="235"/>
        <end position="248"/>
    </location>
</feature>
<evidence type="ECO:0000256" key="1">
    <source>
        <dbReference type="SAM" id="MobiDB-lite"/>
    </source>
</evidence>
<dbReference type="EMBL" id="WMBA01000067">
    <property type="protein sequence ID" value="MTD58417.1"/>
    <property type="molecule type" value="Genomic_DNA"/>
</dbReference>
<feature type="region of interest" description="Disordered" evidence="1">
    <location>
        <begin position="217"/>
        <end position="258"/>
    </location>
</feature>
<reference evidence="2 3" key="1">
    <citation type="submission" date="2019-11" db="EMBL/GenBank/DDBJ databases">
        <title>Draft genome of Amycolatopsis RM579.</title>
        <authorList>
            <person name="Duangmal K."/>
            <person name="Mingma R."/>
        </authorList>
    </citation>
    <scope>NUCLEOTIDE SEQUENCE [LARGE SCALE GENOMIC DNA]</scope>
    <source>
        <strain evidence="2 3">RM579</strain>
    </source>
</reference>
<keyword evidence="3" id="KW-1185">Reference proteome</keyword>
<proteinExistence type="predicted"/>
<dbReference type="SUPFAM" id="SSF53474">
    <property type="entry name" value="alpha/beta-Hydrolases"/>
    <property type="match status" value="1"/>
</dbReference>
<sequence>MSDLPHLKEPSMSTPTISAGVEAIDPAVSATLDQIARGLAYGTRSPLLHTPSEEGMAFTDFSFPSTDGTPLEAWLIPAGGSDRLIICTHAFGFSRAGFPSNIEPWKSRFGAGNDYDINFIPDYKVLHDAGYNVLAFDFRNFGLSAAANGGLQSAFRFEGRDVRGALDYVRRTPELAGMRIGIFARCMGANATFRAIHDDPAGFSDVRALVAPPALVPSGDPRTSAGRRRVGPVRGGDRQEAAAIDQRRALRGLPDPLGSVRHPADADLWRA</sequence>
<evidence type="ECO:0008006" key="4">
    <source>
        <dbReference type="Google" id="ProtNLM"/>
    </source>
</evidence>
<dbReference type="InterPro" id="IPR029058">
    <property type="entry name" value="AB_hydrolase_fold"/>
</dbReference>
<dbReference type="AlphaFoldDB" id="A0A6N7Z9K2"/>
<organism evidence="2 3">
    <name type="scientific">Amycolatopsis pithecellobii</name>
    <dbReference type="NCBI Taxonomy" id="664692"/>
    <lineage>
        <taxon>Bacteria</taxon>
        <taxon>Bacillati</taxon>
        <taxon>Actinomycetota</taxon>
        <taxon>Actinomycetes</taxon>
        <taxon>Pseudonocardiales</taxon>
        <taxon>Pseudonocardiaceae</taxon>
        <taxon>Amycolatopsis</taxon>
    </lineage>
</organism>
<evidence type="ECO:0000313" key="3">
    <source>
        <dbReference type="Proteomes" id="UP000440096"/>
    </source>
</evidence>
<dbReference type="Gene3D" id="3.40.50.1820">
    <property type="entry name" value="alpha/beta hydrolase"/>
    <property type="match status" value="1"/>
</dbReference>
<comment type="caution">
    <text evidence="2">The sequence shown here is derived from an EMBL/GenBank/DDBJ whole genome shotgun (WGS) entry which is preliminary data.</text>
</comment>
<protein>
    <recommendedName>
        <fullName evidence="4">Alpha/beta hydrolase</fullName>
    </recommendedName>
</protein>